<keyword evidence="1" id="KW-0812">Transmembrane</keyword>
<name>A0A382DSV8_9ZZZZ</name>
<dbReference type="AlphaFoldDB" id="A0A382DSV8"/>
<protein>
    <submittedName>
        <fullName evidence="2">Uncharacterized protein</fullName>
    </submittedName>
</protein>
<keyword evidence="1" id="KW-0472">Membrane</keyword>
<keyword evidence="1" id="KW-1133">Transmembrane helix</keyword>
<accession>A0A382DSV8</accession>
<evidence type="ECO:0000313" key="2">
    <source>
        <dbReference type="EMBL" id="SVB41162.1"/>
    </source>
</evidence>
<organism evidence="2">
    <name type="scientific">marine metagenome</name>
    <dbReference type="NCBI Taxonomy" id="408172"/>
    <lineage>
        <taxon>unclassified sequences</taxon>
        <taxon>metagenomes</taxon>
        <taxon>ecological metagenomes</taxon>
    </lineage>
</organism>
<sequence length="127" mass="14833">MKLLPDWLKIRHVFAGVFVVFWFGIISLPVFGLMLAMQGELVWSPNEYREYRVWLIMEDDERGLGWTTKGPFSRTADQVCSTNRVGFVFWRGDTEQVNTDYCECYSYDSGTLNEYVGKCDSLENFLE</sequence>
<evidence type="ECO:0000256" key="1">
    <source>
        <dbReference type="SAM" id="Phobius"/>
    </source>
</evidence>
<proteinExistence type="predicted"/>
<feature type="transmembrane region" description="Helical" evidence="1">
    <location>
        <begin position="12"/>
        <end position="36"/>
    </location>
</feature>
<gene>
    <name evidence="2" type="ORF">METZ01_LOCUS194016</name>
</gene>
<reference evidence="2" key="1">
    <citation type="submission" date="2018-05" db="EMBL/GenBank/DDBJ databases">
        <authorList>
            <person name="Lanie J.A."/>
            <person name="Ng W.-L."/>
            <person name="Kazmierczak K.M."/>
            <person name="Andrzejewski T.M."/>
            <person name="Davidsen T.M."/>
            <person name="Wayne K.J."/>
            <person name="Tettelin H."/>
            <person name="Glass J.I."/>
            <person name="Rusch D."/>
            <person name="Podicherti R."/>
            <person name="Tsui H.-C.T."/>
            <person name="Winkler M.E."/>
        </authorList>
    </citation>
    <scope>NUCLEOTIDE SEQUENCE</scope>
</reference>
<dbReference type="EMBL" id="UINC01040789">
    <property type="protein sequence ID" value="SVB41162.1"/>
    <property type="molecule type" value="Genomic_DNA"/>
</dbReference>